<organism evidence="2 3">
    <name type="scientific">Portunus trituberculatus</name>
    <name type="common">Swimming crab</name>
    <name type="synonym">Neptunus trituberculatus</name>
    <dbReference type="NCBI Taxonomy" id="210409"/>
    <lineage>
        <taxon>Eukaryota</taxon>
        <taxon>Metazoa</taxon>
        <taxon>Ecdysozoa</taxon>
        <taxon>Arthropoda</taxon>
        <taxon>Crustacea</taxon>
        <taxon>Multicrustacea</taxon>
        <taxon>Malacostraca</taxon>
        <taxon>Eumalacostraca</taxon>
        <taxon>Eucarida</taxon>
        <taxon>Decapoda</taxon>
        <taxon>Pleocyemata</taxon>
        <taxon>Brachyura</taxon>
        <taxon>Eubrachyura</taxon>
        <taxon>Portunoidea</taxon>
        <taxon>Portunidae</taxon>
        <taxon>Portuninae</taxon>
        <taxon>Portunus</taxon>
    </lineage>
</organism>
<evidence type="ECO:0000256" key="1">
    <source>
        <dbReference type="SAM" id="MobiDB-lite"/>
    </source>
</evidence>
<gene>
    <name evidence="2" type="ORF">E2C01_089612</name>
</gene>
<accession>A0A5B7JCH6</accession>
<evidence type="ECO:0000313" key="3">
    <source>
        <dbReference type="Proteomes" id="UP000324222"/>
    </source>
</evidence>
<sequence length="41" mass="4454">MPHLGLPATAWRGRGRGSRRRSTGSGAPVVHHRVVVGRRDP</sequence>
<dbReference type="EMBL" id="VSRR010098557">
    <property type="protein sequence ID" value="MPC94440.1"/>
    <property type="molecule type" value="Genomic_DNA"/>
</dbReference>
<feature type="compositionally biased region" description="Basic residues" evidence="1">
    <location>
        <begin position="13"/>
        <end position="22"/>
    </location>
</feature>
<proteinExistence type="predicted"/>
<protein>
    <submittedName>
        <fullName evidence="2">Uncharacterized protein</fullName>
    </submittedName>
</protein>
<reference evidence="2 3" key="1">
    <citation type="submission" date="2019-05" db="EMBL/GenBank/DDBJ databases">
        <title>Another draft genome of Portunus trituberculatus and its Hox gene families provides insights of decapod evolution.</title>
        <authorList>
            <person name="Jeong J.-H."/>
            <person name="Song I."/>
            <person name="Kim S."/>
            <person name="Choi T."/>
            <person name="Kim D."/>
            <person name="Ryu S."/>
            <person name="Kim W."/>
        </authorList>
    </citation>
    <scope>NUCLEOTIDE SEQUENCE [LARGE SCALE GENOMIC DNA]</scope>
    <source>
        <tissue evidence="2">Muscle</tissue>
    </source>
</reference>
<evidence type="ECO:0000313" key="2">
    <source>
        <dbReference type="EMBL" id="MPC94440.1"/>
    </source>
</evidence>
<feature type="compositionally biased region" description="Basic residues" evidence="1">
    <location>
        <begin position="30"/>
        <end position="41"/>
    </location>
</feature>
<comment type="caution">
    <text evidence="2">The sequence shown here is derived from an EMBL/GenBank/DDBJ whole genome shotgun (WGS) entry which is preliminary data.</text>
</comment>
<keyword evidence="3" id="KW-1185">Reference proteome</keyword>
<name>A0A5B7JCH6_PORTR</name>
<dbReference type="Proteomes" id="UP000324222">
    <property type="component" value="Unassembled WGS sequence"/>
</dbReference>
<feature type="region of interest" description="Disordered" evidence="1">
    <location>
        <begin position="1"/>
        <end position="41"/>
    </location>
</feature>
<dbReference type="AlphaFoldDB" id="A0A5B7JCH6"/>